<dbReference type="EMBL" id="QXFT01002017">
    <property type="protein sequence ID" value="KAE9305567.1"/>
    <property type="molecule type" value="Genomic_DNA"/>
</dbReference>
<gene>
    <name evidence="1" type="ORF">PR001_g14605</name>
    <name evidence="2" type="ORF">PR003_g21460</name>
</gene>
<reference evidence="1 3" key="1">
    <citation type="submission" date="2018-09" db="EMBL/GenBank/DDBJ databases">
        <title>Genomic investigation of the strawberry pathogen Phytophthora fragariae indicates pathogenicity is determined by transcriptional variation in three key races.</title>
        <authorList>
            <person name="Adams T.M."/>
            <person name="Armitage A.D."/>
            <person name="Sobczyk M.K."/>
            <person name="Bates H.J."/>
            <person name="Dunwell J.M."/>
            <person name="Nellist C.F."/>
            <person name="Harrison R.J."/>
        </authorList>
    </citation>
    <scope>NUCLEOTIDE SEQUENCE [LARGE SCALE GENOMIC DNA]</scope>
    <source>
        <strain evidence="1 3">SCRP249</strain>
        <strain evidence="2 4">SCRP333</strain>
    </source>
</reference>
<sequence>MGGVGQHDQLRLQKYPIQSCVSFNKYYHQLIFAFVDMAVFNGFVFHKLIMTSEGDNVPTHSEYMRRLHVELLGITSANSRSNMSTEYLVSTLIPASEHQLQ</sequence>
<accession>A0A6A3LC71</accession>
<evidence type="ECO:0000313" key="1">
    <source>
        <dbReference type="EMBL" id="KAE9016619.1"/>
    </source>
</evidence>
<evidence type="ECO:0000313" key="3">
    <source>
        <dbReference type="Proteomes" id="UP000429607"/>
    </source>
</evidence>
<evidence type="ECO:0000313" key="2">
    <source>
        <dbReference type="EMBL" id="KAE9305567.1"/>
    </source>
</evidence>
<dbReference type="AlphaFoldDB" id="A0A6A3LC71"/>
<name>A0A6A3LC71_9STRA</name>
<evidence type="ECO:0000313" key="4">
    <source>
        <dbReference type="Proteomes" id="UP000434957"/>
    </source>
</evidence>
<dbReference type="PANTHER" id="PTHR46599:SF3">
    <property type="entry name" value="PIGGYBAC TRANSPOSABLE ELEMENT-DERIVED PROTEIN 4"/>
    <property type="match status" value="1"/>
</dbReference>
<proteinExistence type="predicted"/>
<keyword evidence="4" id="KW-1185">Reference proteome</keyword>
<organism evidence="1 3">
    <name type="scientific">Phytophthora rubi</name>
    <dbReference type="NCBI Taxonomy" id="129364"/>
    <lineage>
        <taxon>Eukaryota</taxon>
        <taxon>Sar</taxon>
        <taxon>Stramenopiles</taxon>
        <taxon>Oomycota</taxon>
        <taxon>Peronosporomycetes</taxon>
        <taxon>Peronosporales</taxon>
        <taxon>Peronosporaceae</taxon>
        <taxon>Phytophthora</taxon>
    </lineage>
</organism>
<dbReference type="Proteomes" id="UP000429607">
    <property type="component" value="Unassembled WGS sequence"/>
</dbReference>
<comment type="caution">
    <text evidence="1">The sequence shown here is derived from an EMBL/GenBank/DDBJ whole genome shotgun (WGS) entry which is preliminary data.</text>
</comment>
<evidence type="ECO:0008006" key="5">
    <source>
        <dbReference type="Google" id="ProtNLM"/>
    </source>
</evidence>
<protein>
    <recommendedName>
        <fullName evidence="5">PiggyBac transposable element-derived protein domain-containing protein</fullName>
    </recommendedName>
</protein>
<dbReference type="EMBL" id="QXFV01001056">
    <property type="protein sequence ID" value="KAE9016619.1"/>
    <property type="molecule type" value="Genomic_DNA"/>
</dbReference>
<dbReference type="Proteomes" id="UP000434957">
    <property type="component" value="Unassembled WGS sequence"/>
</dbReference>
<dbReference type="PANTHER" id="PTHR46599">
    <property type="entry name" value="PIGGYBAC TRANSPOSABLE ELEMENT-DERIVED PROTEIN 4"/>
    <property type="match status" value="1"/>
</dbReference>